<keyword evidence="5" id="KW-0325">Glycoprotein</keyword>
<proteinExistence type="predicted"/>
<dbReference type="SUPFAM" id="SSF57625">
    <property type="entry name" value="Invertebrate chitin-binding proteins"/>
    <property type="match status" value="6"/>
</dbReference>
<dbReference type="RefSeq" id="XP_014258651.2">
    <property type="nucleotide sequence ID" value="XM_014403165.2"/>
</dbReference>
<feature type="domain" description="Chitin-binding type-2" evidence="7">
    <location>
        <begin position="172"/>
        <end position="229"/>
    </location>
</feature>
<evidence type="ECO:0000256" key="5">
    <source>
        <dbReference type="ARBA" id="ARBA00023180"/>
    </source>
</evidence>
<protein>
    <recommendedName>
        <fullName evidence="7">Chitin-binding type-2 domain-containing protein</fullName>
    </recommendedName>
</protein>
<keyword evidence="3" id="KW-0677">Repeat</keyword>
<sequence length="569" mass="64571">MVMKAVLVVLSVLAVSAWAGQACTREGEKTPVPGRCSYYTFCENGTTTLQKCGFGKKFSNETLNCEWFWKVNCKDWASECEDGLLYNHPTSCRAYYSCYGNRLRVEYCPFLYSFNGEECQFLASCPKGDECVGEEIRAADCNSYDVCVKGKWVRKSCGFQRTFDFVAKKCVFGSCSKCDPGLKQTVDGSCHKYKECDGNEFVEKTCGLAKIFNSATGSCDWFFNVYCHPANNQCSGNYSLCADPTCKSYHVCENGKLKTTSCGFLEKYDQKKGSCVLLALYEDYSGYGQQCQEGTLQPDSDCSKFQKCVKGKWRTMSCPKYQAFDAHMKMCLFQDEAQCSETSCLENHVYVDKSDCYKYYKCINHKKVLTPCGVLQYFNPKTMQCVVYNPFSPPECDKLQCQEGVMRATSDKFVFEQCQNGEWSKRDCFTGFDSKTGPKCKDGARKSAENETEYYECENGLWRLQRCPPEAVRFDVESGKCEAKREKRDAGCAKGTKMVYNPFSPPKCDKLQCQEGVMRATSDKFVFEQCQNGEWSKPVSYTHLDGLTNPFKSNENQFNFIHSRMNLSS</sequence>
<feature type="domain" description="Chitin-binding type-2" evidence="7">
    <location>
        <begin position="288"/>
        <end position="341"/>
    </location>
</feature>
<feature type="chain" id="PRO_5035254481" description="Chitin-binding type-2 domain-containing protein" evidence="6">
    <location>
        <begin position="20"/>
        <end position="569"/>
    </location>
</feature>
<dbReference type="OrthoDB" id="6624546at2759"/>
<accession>A0A8I6TH09</accession>
<dbReference type="SMART" id="SM00494">
    <property type="entry name" value="ChtBD2"/>
    <property type="match status" value="8"/>
</dbReference>
<keyword evidence="1" id="KW-0147">Chitin-binding</keyword>
<evidence type="ECO:0000256" key="6">
    <source>
        <dbReference type="SAM" id="SignalP"/>
    </source>
</evidence>
<organism evidence="8 9">
    <name type="scientific">Cimex lectularius</name>
    <name type="common">Bed bug</name>
    <name type="synonym">Acanthia lectularia</name>
    <dbReference type="NCBI Taxonomy" id="79782"/>
    <lineage>
        <taxon>Eukaryota</taxon>
        <taxon>Metazoa</taxon>
        <taxon>Ecdysozoa</taxon>
        <taxon>Arthropoda</taxon>
        <taxon>Hexapoda</taxon>
        <taxon>Insecta</taxon>
        <taxon>Pterygota</taxon>
        <taxon>Neoptera</taxon>
        <taxon>Paraneoptera</taxon>
        <taxon>Hemiptera</taxon>
        <taxon>Heteroptera</taxon>
        <taxon>Panheteroptera</taxon>
        <taxon>Cimicomorpha</taxon>
        <taxon>Cimicidae</taxon>
        <taxon>Cimex</taxon>
    </lineage>
</organism>
<dbReference type="KEGG" id="clec:106672060"/>
<dbReference type="Gene3D" id="2.170.140.10">
    <property type="entry name" value="Chitin binding domain"/>
    <property type="match status" value="5"/>
</dbReference>
<dbReference type="AlphaFoldDB" id="A0A8I6TH09"/>
<evidence type="ECO:0000256" key="2">
    <source>
        <dbReference type="ARBA" id="ARBA00022729"/>
    </source>
</evidence>
<dbReference type="InterPro" id="IPR002557">
    <property type="entry name" value="Chitin-bd_dom"/>
</dbReference>
<dbReference type="PROSITE" id="PS51257">
    <property type="entry name" value="PROKAR_LIPOPROTEIN"/>
    <property type="match status" value="1"/>
</dbReference>
<reference evidence="8" key="1">
    <citation type="submission" date="2022-01" db="UniProtKB">
        <authorList>
            <consortium name="EnsemblMetazoa"/>
        </authorList>
    </citation>
    <scope>IDENTIFICATION</scope>
</reference>
<evidence type="ECO:0000256" key="3">
    <source>
        <dbReference type="ARBA" id="ARBA00022737"/>
    </source>
</evidence>
<name>A0A8I6TH09_CIMLE</name>
<dbReference type="PROSITE" id="PS50940">
    <property type="entry name" value="CHIT_BIND_II"/>
    <property type="match status" value="3"/>
</dbReference>
<evidence type="ECO:0000256" key="1">
    <source>
        <dbReference type="ARBA" id="ARBA00022669"/>
    </source>
</evidence>
<evidence type="ECO:0000313" key="9">
    <source>
        <dbReference type="Proteomes" id="UP000494040"/>
    </source>
</evidence>
<evidence type="ECO:0000313" key="8">
    <source>
        <dbReference type="EnsemblMetazoa" id="XP_014258651.2"/>
    </source>
</evidence>
<dbReference type="InterPro" id="IPR036508">
    <property type="entry name" value="Chitin-bd_dom_sf"/>
</dbReference>
<dbReference type="GO" id="GO:0008061">
    <property type="term" value="F:chitin binding"/>
    <property type="evidence" value="ECO:0007669"/>
    <property type="project" value="UniProtKB-KW"/>
</dbReference>
<dbReference type="InterPro" id="IPR051940">
    <property type="entry name" value="Chitin_bind-dev_reg"/>
</dbReference>
<dbReference type="GeneID" id="106672060"/>
<dbReference type="OMA" id="KCAKGSF"/>
<evidence type="ECO:0000256" key="4">
    <source>
        <dbReference type="ARBA" id="ARBA00023157"/>
    </source>
</evidence>
<dbReference type="PANTHER" id="PTHR23301">
    <property type="entry name" value="CHITIN BINDING PERITROPHIN-A"/>
    <property type="match status" value="1"/>
</dbReference>
<feature type="signal peptide" evidence="6">
    <location>
        <begin position="1"/>
        <end position="19"/>
    </location>
</feature>
<keyword evidence="2 6" id="KW-0732">Signal</keyword>
<feature type="domain" description="Chitin-binding type-2" evidence="7">
    <location>
        <begin position="20"/>
        <end position="75"/>
    </location>
</feature>
<keyword evidence="4" id="KW-1015">Disulfide bond</keyword>
<dbReference type="EnsemblMetazoa" id="XM_014403165.2">
    <property type="protein sequence ID" value="XP_014258651.2"/>
    <property type="gene ID" value="LOC106672060"/>
</dbReference>
<dbReference type="Proteomes" id="UP000494040">
    <property type="component" value="Unassembled WGS sequence"/>
</dbReference>
<dbReference type="PANTHER" id="PTHR23301:SF106">
    <property type="entry name" value="CHITIN-BINDING TYPE-2 DOMAIN-CONTAINING PROTEIN-RELATED"/>
    <property type="match status" value="1"/>
</dbReference>
<dbReference type="GO" id="GO:0005576">
    <property type="term" value="C:extracellular region"/>
    <property type="evidence" value="ECO:0007669"/>
    <property type="project" value="InterPro"/>
</dbReference>
<keyword evidence="9" id="KW-1185">Reference proteome</keyword>
<evidence type="ECO:0000259" key="7">
    <source>
        <dbReference type="PROSITE" id="PS50940"/>
    </source>
</evidence>
<dbReference type="Pfam" id="PF01607">
    <property type="entry name" value="CBM_14"/>
    <property type="match status" value="4"/>
</dbReference>